<protein>
    <submittedName>
        <fullName evidence="1">Uncharacterized protein</fullName>
    </submittedName>
</protein>
<evidence type="ECO:0000313" key="1">
    <source>
        <dbReference type="EMBL" id="KKM74140.1"/>
    </source>
</evidence>
<proteinExistence type="predicted"/>
<sequence length="153" mass="18076">LYTYMPLHFDSFKNNIPERFNSDLKISGLESFRSTLEKYFFSEVTITNYSTSTASAQLAIELNCNLSLIEMLFHFNKGSWGNFKQNRLTFEKLLRQLQNKNEIHLDIEEFTLFLKDTTIVINKIFDESIVSQLQDIFRKVGPFLRNVRKPMIF</sequence>
<reference evidence="1" key="1">
    <citation type="journal article" date="2015" name="Nature">
        <title>Complex archaea that bridge the gap between prokaryotes and eukaryotes.</title>
        <authorList>
            <person name="Spang A."/>
            <person name="Saw J.H."/>
            <person name="Jorgensen S.L."/>
            <person name="Zaremba-Niedzwiedzka K."/>
            <person name="Martijn J."/>
            <person name="Lind A.E."/>
            <person name="van Eijk R."/>
            <person name="Schleper C."/>
            <person name="Guy L."/>
            <person name="Ettema T.J."/>
        </authorList>
    </citation>
    <scope>NUCLEOTIDE SEQUENCE</scope>
</reference>
<name>A0A0F9MBU7_9ZZZZ</name>
<organism evidence="1">
    <name type="scientific">marine sediment metagenome</name>
    <dbReference type="NCBI Taxonomy" id="412755"/>
    <lineage>
        <taxon>unclassified sequences</taxon>
        <taxon>metagenomes</taxon>
        <taxon>ecological metagenomes</taxon>
    </lineage>
</organism>
<feature type="non-terminal residue" evidence="1">
    <location>
        <position position="1"/>
    </location>
</feature>
<dbReference type="EMBL" id="LAZR01009188">
    <property type="protein sequence ID" value="KKM74140.1"/>
    <property type="molecule type" value="Genomic_DNA"/>
</dbReference>
<gene>
    <name evidence="1" type="ORF">LCGC14_1403400</name>
</gene>
<comment type="caution">
    <text evidence="1">The sequence shown here is derived from an EMBL/GenBank/DDBJ whole genome shotgun (WGS) entry which is preliminary data.</text>
</comment>
<accession>A0A0F9MBU7</accession>
<dbReference type="AlphaFoldDB" id="A0A0F9MBU7"/>